<dbReference type="Pfam" id="PF00076">
    <property type="entry name" value="RRM_1"/>
    <property type="match status" value="1"/>
</dbReference>
<proteinExistence type="predicted"/>
<dbReference type="Pfam" id="PF04059">
    <property type="entry name" value="RRM_2"/>
    <property type="match status" value="1"/>
</dbReference>
<dbReference type="InterPro" id="IPR050886">
    <property type="entry name" value="RNA-binding_reg"/>
</dbReference>
<name>A0A7J6NHI4_PEROL</name>
<evidence type="ECO:0000256" key="2">
    <source>
        <dbReference type="PROSITE-ProRule" id="PRU00176"/>
    </source>
</evidence>
<feature type="region of interest" description="Disordered" evidence="3">
    <location>
        <begin position="215"/>
        <end position="236"/>
    </location>
</feature>
<feature type="domain" description="RRM" evidence="4">
    <location>
        <begin position="409"/>
        <end position="486"/>
    </location>
</feature>
<accession>A0A7J6NHI4</accession>
<evidence type="ECO:0000256" key="3">
    <source>
        <dbReference type="SAM" id="MobiDB-lite"/>
    </source>
</evidence>
<comment type="caution">
    <text evidence="5">The sequence shown here is derived from an EMBL/GenBank/DDBJ whole genome shotgun (WGS) entry which is preliminary data.</text>
</comment>
<dbReference type="SMART" id="SM00360">
    <property type="entry name" value="RRM"/>
    <property type="match status" value="2"/>
</dbReference>
<sequence>DPDDLLGRLRWMMHEQCLVCTQPGWENLKAKITVMVEGVQGFDLTPRRTRDFGILRLTVSQEELVYHKNINYEERVDNVPEVSGPDVRQSFYSECLRELPPGGTLQRMNPGADRPEGFAEQAKEIWQWLPCYEREALRASTRSFTASAWTQGDQPVGVSINDHFAGKEERRASHPFASLATTASRSRPPMISPTYWERTEAGDPRIVTDDDDVGAGPSFAGGASEVDACEASNSEDDKNSWTTVMLKNIPNKYDDAMLADEIWRRGLGHAYSYIYAVPDPRTGLNRGYAFIDLKSHELACEFMDRFEGVQLPSRKSSKVCACMWANKQGARTPADVGASVGGGITASGQAWLPPSEALHNKHNAFAVPVYSSPDLKGRRSCKWLDSGSPSFGFSPTSTLNNETGFSNRYKMFVGGLGPHTTSEDLHEYFSKFGVVEDCVVVTCKATGASRGFGFCQMQSQEGFHAAFSEQPHVVGDRTIGIRRYDYSIVPSPTNSPTSTSSRSRLSAM</sequence>
<feature type="non-terminal residue" evidence="5">
    <location>
        <position position="508"/>
    </location>
</feature>
<dbReference type="OrthoDB" id="439808at2759"/>
<evidence type="ECO:0000313" key="5">
    <source>
        <dbReference type="EMBL" id="KAF4683318.1"/>
    </source>
</evidence>
<reference evidence="5 6" key="1">
    <citation type="submission" date="2020-04" db="EMBL/GenBank/DDBJ databases">
        <title>Perkinsus olseni comparative genomics.</title>
        <authorList>
            <person name="Bogema D.R."/>
        </authorList>
    </citation>
    <scope>NUCLEOTIDE SEQUENCE [LARGE SCALE GENOMIC DNA]</scope>
    <source>
        <strain evidence="5">00978-12</strain>
    </source>
</reference>
<dbReference type="InterPro" id="IPR007201">
    <property type="entry name" value="Mei2-like_Rrm_C"/>
</dbReference>
<gene>
    <name evidence="5" type="ORF">FOZ60_009358</name>
</gene>
<dbReference type="GO" id="GO:0003723">
    <property type="term" value="F:RNA binding"/>
    <property type="evidence" value="ECO:0007669"/>
    <property type="project" value="UniProtKB-UniRule"/>
</dbReference>
<evidence type="ECO:0000259" key="4">
    <source>
        <dbReference type="PROSITE" id="PS50102"/>
    </source>
</evidence>
<dbReference type="Proteomes" id="UP000541610">
    <property type="component" value="Unassembled WGS sequence"/>
</dbReference>
<dbReference type="SUPFAM" id="SSF54928">
    <property type="entry name" value="RNA-binding domain, RBD"/>
    <property type="match status" value="2"/>
</dbReference>
<dbReference type="AlphaFoldDB" id="A0A7J6NHI4"/>
<organism evidence="5 6">
    <name type="scientific">Perkinsus olseni</name>
    <name type="common">Perkinsus atlanticus</name>
    <dbReference type="NCBI Taxonomy" id="32597"/>
    <lineage>
        <taxon>Eukaryota</taxon>
        <taxon>Sar</taxon>
        <taxon>Alveolata</taxon>
        <taxon>Perkinsozoa</taxon>
        <taxon>Perkinsea</taxon>
        <taxon>Perkinsida</taxon>
        <taxon>Perkinsidae</taxon>
        <taxon>Perkinsus</taxon>
    </lineage>
</organism>
<dbReference type="InterPro" id="IPR035979">
    <property type="entry name" value="RBD_domain_sf"/>
</dbReference>
<evidence type="ECO:0000313" key="6">
    <source>
        <dbReference type="Proteomes" id="UP000541610"/>
    </source>
</evidence>
<evidence type="ECO:0000256" key="1">
    <source>
        <dbReference type="ARBA" id="ARBA00022884"/>
    </source>
</evidence>
<dbReference type="InterPro" id="IPR000504">
    <property type="entry name" value="RRM_dom"/>
</dbReference>
<dbReference type="Gene3D" id="3.30.70.330">
    <property type="match status" value="2"/>
</dbReference>
<dbReference type="EMBL" id="JABANP010000375">
    <property type="protein sequence ID" value="KAF4683318.1"/>
    <property type="molecule type" value="Genomic_DNA"/>
</dbReference>
<dbReference type="PANTHER" id="PTHR48024">
    <property type="entry name" value="GEO13361P1-RELATED"/>
    <property type="match status" value="1"/>
</dbReference>
<dbReference type="PANTHER" id="PTHR48024:SF56">
    <property type="entry name" value="HETEROGENEOUS NUCLEAR RIBONUCLEOPROTEIN A0"/>
    <property type="match status" value="1"/>
</dbReference>
<keyword evidence="1 2" id="KW-0694">RNA-binding</keyword>
<dbReference type="PROSITE" id="PS50102">
    <property type="entry name" value="RRM"/>
    <property type="match status" value="1"/>
</dbReference>
<protein>
    <recommendedName>
        <fullName evidence="4">RRM domain-containing protein</fullName>
    </recommendedName>
</protein>
<dbReference type="InterPro" id="IPR012677">
    <property type="entry name" value="Nucleotide-bd_a/b_plait_sf"/>
</dbReference>
<dbReference type="GO" id="GO:0005634">
    <property type="term" value="C:nucleus"/>
    <property type="evidence" value="ECO:0007669"/>
    <property type="project" value="TreeGrafter"/>
</dbReference>